<evidence type="ECO:0000313" key="15">
    <source>
        <dbReference type="Proteomes" id="UP000291343"/>
    </source>
</evidence>
<evidence type="ECO:0000256" key="7">
    <source>
        <dbReference type="ARBA" id="ARBA00022801"/>
    </source>
</evidence>
<proteinExistence type="predicted"/>
<dbReference type="InterPro" id="IPR040053">
    <property type="entry name" value="JOSD1/2"/>
</dbReference>
<dbReference type="InterPro" id="IPR006155">
    <property type="entry name" value="Josephin"/>
</dbReference>
<evidence type="ECO:0000256" key="1">
    <source>
        <dbReference type="ARBA" id="ARBA00000707"/>
    </source>
</evidence>
<dbReference type="SMR" id="A0A482XAJ2"/>
<evidence type="ECO:0000256" key="6">
    <source>
        <dbReference type="ARBA" id="ARBA00022786"/>
    </source>
</evidence>
<feature type="compositionally biased region" description="Basic and acidic residues" evidence="12">
    <location>
        <begin position="188"/>
        <end position="201"/>
    </location>
</feature>
<feature type="domain" description="Josephin" evidence="13">
    <location>
        <begin position="5"/>
        <end position="183"/>
    </location>
</feature>
<comment type="subcellular location">
    <subcellularLocation>
        <location evidence="2">Cytoplasm</location>
        <location evidence="2">Cytosol</location>
    </subcellularLocation>
</comment>
<dbReference type="Pfam" id="PF02099">
    <property type="entry name" value="Josephin"/>
    <property type="match status" value="1"/>
</dbReference>
<dbReference type="GO" id="GO:0006508">
    <property type="term" value="P:proteolysis"/>
    <property type="evidence" value="ECO:0007669"/>
    <property type="project" value="UniProtKB-KW"/>
</dbReference>
<feature type="active site" evidence="11">
    <location>
        <position position="18"/>
    </location>
</feature>
<keyword evidence="15" id="KW-1185">Reference proteome</keyword>
<evidence type="ECO:0000256" key="3">
    <source>
        <dbReference type="ARBA" id="ARBA00012759"/>
    </source>
</evidence>
<evidence type="ECO:0000256" key="10">
    <source>
        <dbReference type="ARBA" id="ARBA00077222"/>
    </source>
</evidence>
<dbReference type="GO" id="GO:0004843">
    <property type="term" value="F:cysteine-type deubiquitinase activity"/>
    <property type="evidence" value="ECO:0007669"/>
    <property type="project" value="UniProtKB-EC"/>
</dbReference>
<keyword evidence="7 11" id="KW-0378">Hydrolase</keyword>
<dbReference type="PANTHER" id="PTHR13291">
    <property type="entry name" value="JOSEPHIN 1, 2"/>
    <property type="match status" value="1"/>
</dbReference>
<reference evidence="14 15" key="1">
    <citation type="journal article" date="2017" name="Gigascience">
        <title>Genome sequence of the small brown planthopper, Laodelphax striatellus.</title>
        <authorList>
            <person name="Zhu J."/>
            <person name="Jiang F."/>
            <person name="Wang X."/>
            <person name="Yang P."/>
            <person name="Bao Y."/>
            <person name="Zhao W."/>
            <person name="Wang W."/>
            <person name="Lu H."/>
            <person name="Wang Q."/>
            <person name="Cui N."/>
            <person name="Li J."/>
            <person name="Chen X."/>
            <person name="Luo L."/>
            <person name="Yu J."/>
            <person name="Kang L."/>
            <person name="Cui F."/>
        </authorList>
    </citation>
    <scope>NUCLEOTIDE SEQUENCE [LARGE SCALE GENOMIC DNA]</scope>
    <source>
        <strain evidence="14">Lst14</strain>
    </source>
</reference>
<name>A0A482XAJ2_LAOST</name>
<keyword evidence="4" id="KW-0963">Cytoplasm</keyword>
<gene>
    <name evidence="14" type="ORF">LSTR_LSTR001494</name>
</gene>
<feature type="active site" evidence="11">
    <location>
        <position position="120"/>
    </location>
</feature>
<dbReference type="OrthoDB" id="422700at2759"/>
<keyword evidence="5" id="KW-0645">Protease</keyword>
<evidence type="ECO:0000259" key="13">
    <source>
        <dbReference type="PROSITE" id="PS50957"/>
    </source>
</evidence>
<protein>
    <recommendedName>
        <fullName evidence="9">Josephin-2</fullName>
        <ecNumber evidence="3">3.4.19.12</ecNumber>
    </recommendedName>
    <alternativeName>
        <fullName evidence="10">Josephin domain-containing protein 2</fullName>
    </alternativeName>
</protein>
<keyword evidence="6" id="KW-0833">Ubl conjugation pathway</keyword>
<evidence type="ECO:0000256" key="9">
    <source>
        <dbReference type="ARBA" id="ARBA00069892"/>
    </source>
</evidence>
<dbReference type="PANTHER" id="PTHR13291:SF0">
    <property type="entry name" value="JOSEPHIN-LIKE PROTEIN"/>
    <property type="match status" value="1"/>
</dbReference>
<dbReference type="EMBL" id="QKKF02014716">
    <property type="protein sequence ID" value="RZF42699.1"/>
    <property type="molecule type" value="Genomic_DNA"/>
</dbReference>
<dbReference type="STRING" id="195883.A0A482XAJ2"/>
<evidence type="ECO:0000256" key="12">
    <source>
        <dbReference type="SAM" id="MobiDB-lite"/>
    </source>
</evidence>
<dbReference type="InParanoid" id="A0A482XAJ2"/>
<dbReference type="PROSITE" id="PS50957">
    <property type="entry name" value="JOSEPHIN"/>
    <property type="match status" value="1"/>
</dbReference>
<evidence type="ECO:0000256" key="4">
    <source>
        <dbReference type="ARBA" id="ARBA00022490"/>
    </source>
</evidence>
<feature type="active site" evidence="11">
    <location>
        <position position="135"/>
    </location>
</feature>
<comment type="catalytic activity">
    <reaction evidence="1">
        <text>Thiol-dependent hydrolysis of ester, thioester, amide, peptide and isopeptide bonds formed by the C-terminal Gly of ubiquitin (a 76-residue protein attached to proteins as an intracellular targeting signal).</text>
        <dbReference type="EC" id="3.4.19.12"/>
    </reaction>
</comment>
<dbReference type="Gene3D" id="3.90.70.40">
    <property type="match status" value="1"/>
</dbReference>
<dbReference type="FunFam" id="3.90.70.40:FF:000003">
    <property type="entry name" value="josephin-2 isoform X1"/>
    <property type="match status" value="1"/>
</dbReference>
<accession>A0A482XAJ2</accession>
<comment type="caution">
    <text evidence="14">The sequence shown here is derived from an EMBL/GenBank/DDBJ whole genome shotgun (WGS) entry which is preliminary data.</text>
</comment>
<comment type="function">
    <text evidence="8">Cleaves 'Lys-63'-linked poly-ubiquitin chains, and with lesser efficiency 'Lys-48'-linked poly-ubiquitin chains (in vitro). May act as a deubiquitinating enzyme.</text>
</comment>
<dbReference type="FunCoup" id="A0A482XAJ2">
    <property type="interactions" value="188"/>
</dbReference>
<evidence type="ECO:0000256" key="5">
    <source>
        <dbReference type="ARBA" id="ARBA00022670"/>
    </source>
</evidence>
<feature type="region of interest" description="Disordered" evidence="12">
    <location>
        <begin position="179"/>
        <end position="201"/>
    </location>
</feature>
<evidence type="ECO:0000256" key="11">
    <source>
        <dbReference type="PROSITE-ProRule" id="PRU00331"/>
    </source>
</evidence>
<evidence type="ECO:0000256" key="2">
    <source>
        <dbReference type="ARBA" id="ARBA00004514"/>
    </source>
</evidence>
<evidence type="ECO:0000313" key="14">
    <source>
        <dbReference type="EMBL" id="RZF42699.1"/>
    </source>
</evidence>
<evidence type="ECO:0000256" key="8">
    <source>
        <dbReference type="ARBA" id="ARBA00058284"/>
    </source>
</evidence>
<dbReference type="AlphaFoldDB" id="A0A482XAJ2"/>
<dbReference type="GO" id="GO:0016579">
    <property type="term" value="P:protein deubiquitination"/>
    <property type="evidence" value="ECO:0007669"/>
    <property type="project" value="InterPro"/>
</dbReference>
<dbReference type="EC" id="3.4.19.12" evidence="3"/>
<dbReference type="GO" id="GO:0005829">
    <property type="term" value="C:cytosol"/>
    <property type="evidence" value="ECO:0007669"/>
    <property type="project" value="UniProtKB-SubCell"/>
</dbReference>
<sequence length="201" mass="23513">MNNCKSEVYHEKQVKQMCALHALNNLFQQPCSFSKEELDSICQDLSPDCWINPHRSALGLGNYDVNIIMAALQSKGFEAVWFDKRKDPMQLELNNVYGFIMNIPSNCRFKFVVLPFRRRHWIAIRQVKGYYYNLDSKLNLPQKIGTSTELVDFLREQITSPEKELFIIVSKDNEQKKLWLQDVNDNDNDNKDPDNNKMSDS</sequence>
<dbReference type="SMART" id="SM01246">
    <property type="entry name" value="Josephin"/>
    <property type="match status" value="1"/>
</dbReference>
<organism evidence="14 15">
    <name type="scientific">Laodelphax striatellus</name>
    <name type="common">Small brown planthopper</name>
    <name type="synonym">Delphax striatella</name>
    <dbReference type="NCBI Taxonomy" id="195883"/>
    <lineage>
        <taxon>Eukaryota</taxon>
        <taxon>Metazoa</taxon>
        <taxon>Ecdysozoa</taxon>
        <taxon>Arthropoda</taxon>
        <taxon>Hexapoda</taxon>
        <taxon>Insecta</taxon>
        <taxon>Pterygota</taxon>
        <taxon>Neoptera</taxon>
        <taxon>Paraneoptera</taxon>
        <taxon>Hemiptera</taxon>
        <taxon>Auchenorrhyncha</taxon>
        <taxon>Fulgoroidea</taxon>
        <taxon>Delphacidae</taxon>
        <taxon>Criomorphinae</taxon>
        <taxon>Laodelphax</taxon>
    </lineage>
</organism>
<dbReference type="Proteomes" id="UP000291343">
    <property type="component" value="Unassembled WGS sequence"/>
</dbReference>